<gene>
    <name evidence="2" type="ORF">COCSUDRAFT_45394</name>
</gene>
<name>I0YIV4_COCSC</name>
<feature type="region of interest" description="Disordered" evidence="1">
    <location>
        <begin position="692"/>
        <end position="747"/>
    </location>
</feature>
<reference evidence="2 3" key="1">
    <citation type="journal article" date="2012" name="Genome Biol.">
        <title>The genome of the polar eukaryotic microalga coccomyxa subellipsoidea reveals traits of cold adaptation.</title>
        <authorList>
            <person name="Blanc G."/>
            <person name="Agarkova I."/>
            <person name="Grimwood J."/>
            <person name="Kuo A."/>
            <person name="Brueggeman A."/>
            <person name="Dunigan D."/>
            <person name="Gurnon J."/>
            <person name="Ladunga I."/>
            <person name="Lindquist E."/>
            <person name="Lucas S."/>
            <person name="Pangilinan J."/>
            <person name="Proschold T."/>
            <person name="Salamov A."/>
            <person name="Schmutz J."/>
            <person name="Weeks D."/>
            <person name="Yamada T."/>
            <person name="Claverie J.M."/>
            <person name="Grigoriev I."/>
            <person name="Van Etten J."/>
            <person name="Lomsadze A."/>
            <person name="Borodovsky M."/>
        </authorList>
    </citation>
    <scope>NUCLEOTIDE SEQUENCE [LARGE SCALE GENOMIC DNA]</scope>
    <source>
        <strain evidence="2 3">C-169</strain>
    </source>
</reference>
<proteinExistence type="predicted"/>
<sequence>MLSEGEVERVCFRTAEILAPDTALPPAVIQAAVRQALEEVLVTQAASQAAAAQQEGAGGQPSPRQQPGGVTNPSPYPATPDLAQPQNGHRNLELVFVHDCRNHGCNLASCVLCKHNPAKRCTGNFAHKYWVGDKLLAKCEGSILVEVIDADTGERMSDEVQGMRIEGLREFSKGSILIEVIISDTGERMSDEVQGIRIEVCILDGNKYTSRCREAGEQRLEILDECEVMRNQRNEPLLVAGNANNDAENPQVVLKFPHGVPSVSLRDMKVTESSESVLAGTKRPPFRLVCRALSASGVRLPIRPVVSEEFVVVTKRTKNLKKQEIPSLDDPISKLNHIGKETVKKLNELKTSADEAQLQLPIPPELYRITKVREFQALARLSEADGHLQQRIKQLLKLSKEKWDAACDHAKTAVQVDNRMRAWYQKNMAVGLLYSCSLGEVRPDCPVALIQNRAEGDGDSMKVNEVAEAATRCWWDEQHPGWMIFTLGNRHFETLEQIVQFSQGAEVDAGNGMGPDATLDAAMSDLGRMHHHDEAENGAVSLQGEWNRHDGAPKQKHDPEAGGHAVDPYNPMSLFRQYMRYRPATTSAGQGQAGRGGLPEEPERAGHGQATGDQERNPFQFLTQRPFGDGGRPLPHADAASIMAALNWQALNSSAMDNSSGLPLQAGAMMSGGSLMCNGSLSSLNLSGLPSLPSTTSVGRMGPPGLDNPPASGRPHDAGGSDDEEHLRKRPRMDDAEYDRPSSPSTL</sequence>
<evidence type="ECO:0000313" key="2">
    <source>
        <dbReference type="EMBL" id="EIE18323.1"/>
    </source>
</evidence>
<dbReference type="PANTHER" id="PTHR31713">
    <property type="entry name" value="OS02G0177800 PROTEIN"/>
    <property type="match status" value="1"/>
</dbReference>
<comment type="caution">
    <text evidence="2">The sequence shown here is derived from an EMBL/GenBank/DDBJ whole genome shotgun (WGS) entry which is preliminary data.</text>
</comment>
<dbReference type="KEGG" id="csl:COCSUDRAFT_45394"/>
<feature type="compositionally biased region" description="Basic and acidic residues" evidence="1">
    <location>
        <begin position="546"/>
        <end position="561"/>
    </location>
</feature>
<dbReference type="AlphaFoldDB" id="I0YIV4"/>
<dbReference type="EMBL" id="AGSI01000024">
    <property type="protein sequence ID" value="EIE18323.1"/>
    <property type="molecule type" value="Genomic_DNA"/>
</dbReference>
<dbReference type="GO" id="GO:0043565">
    <property type="term" value="F:sequence-specific DNA binding"/>
    <property type="evidence" value="ECO:0007669"/>
    <property type="project" value="TreeGrafter"/>
</dbReference>
<accession>I0YIV4</accession>
<organism evidence="2 3">
    <name type="scientific">Coccomyxa subellipsoidea (strain C-169)</name>
    <name type="common">Green microalga</name>
    <dbReference type="NCBI Taxonomy" id="574566"/>
    <lineage>
        <taxon>Eukaryota</taxon>
        <taxon>Viridiplantae</taxon>
        <taxon>Chlorophyta</taxon>
        <taxon>core chlorophytes</taxon>
        <taxon>Trebouxiophyceae</taxon>
        <taxon>Trebouxiophyceae incertae sedis</taxon>
        <taxon>Coccomyxaceae</taxon>
        <taxon>Coccomyxa</taxon>
        <taxon>Coccomyxa subellipsoidea</taxon>
    </lineage>
</organism>
<dbReference type="RefSeq" id="XP_005642867.1">
    <property type="nucleotide sequence ID" value="XM_005642810.1"/>
</dbReference>
<dbReference type="GO" id="GO:0080142">
    <property type="term" value="P:regulation of salicylic acid biosynthetic process"/>
    <property type="evidence" value="ECO:0007669"/>
    <property type="project" value="TreeGrafter"/>
</dbReference>
<dbReference type="PANTHER" id="PTHR31713:SF96">
    <property type="entry name" value="OS02G0562300 PROTEIN"/>
    <property type="match status" value="1"/>
</dbReference>
<keyword evidence="3" id="KW-1185">Reference proteome</keyword>
<dbReference type="GO" id="GO:0005516">
    <property type="term" value="F:calmodulin binding"/>
    <property type="evidence" value="ECO:0007669"/>
    <property type="project" value="InterPro"/>
</dbReference>
<dbReference type="GO" id="GO:0005634">
    <property type="term" value="C:nucleus"/>
    <property type="evidence" value="ECO:0007669"/>
    <property type="project" value="TreeGrafter"/>
</dbReference>
<dbReference type="OrthoDB" id="748178at2759"/>
<dbReference type="Proteomes" id="UP000007264">
    <property type="component" value="Unassembled WGS sequence"/>
</dbReference>
<feature type="compositionally biased region" description="Low complexity" evidence="1">
    <location>
        <begin position="52"/>
        <end position="69"/>
    </location>
</feature>
<feature type="region of interest" description="Disordered" evidence="1">
    <location>
        <begin position="585"/>
        <end position="615"/>
    </location>
</feature>
<feature type="region of interest" description="Disordered" evidence="1">
    <location>
        <begin position="52"/>
        <end position="84"/>
    </location>
</feature>
<dbReference type="InterPro" id="IPR012416">
    <property type="entry name" value="CBP60"/>
</dbReference>
<feature type="region of interest" description="Disordered" evidence="1">
    <location>
        <begin position="545"/>
        <end position="568"/>
    </location>
</feature>
<protein>
    <submittedName>
        <fullName evidence="2">Uncharacterized protein</fullName>
    </submittedName>
</protein>
<evidence type="ECO:0000256" key="1">
    <source>
        <dbReference type="SAM" id="MobiDB-lite"/>
    </source>
</evidence>
<dbReference type="GO" id="GO:0003700">
    <property type="term" value="F:DNA-binding transcription factor activity"/>
    <property type="evidence" value="ECO:0007669"/>
    <property type="project" value="TreeGrafter"/>
</dbReference>
<dbReference type="GeneID" id="17036389"/>
<evidence type="ECO:0000313" key="3">
    <source>
        <dbReference type="Proteomes" id="UP000007264"/>
    </source>
</evidence>